<feature type="domain" description="C2H2-type" evidence="12">
    <location>
        <begin position="76"/>
        <end position="103"/>
    </location>
</feature>
<keyword evidence="6" id="KW-0862">Zinc</keyword>
<feature type="domain" description="C2H2-type" evidence="12">
    <location>
        <begin position="48"/>
        <end position="75"/>
    </location>
</feature>
<dbReference type="PANTHER" id="PTHR45944">
    <property type="entry name" value="SCHNURRI, ISOFORM F"/>
    <property type="match status" value="1"/>
</dbReference>
<dbReference type="Pfam" id="PF00096">
    <property type="entry name" value="zf-C2H2"/>
    <property type="match status" value="2"/>
</dbReference>
<sequence length="226" mass="24298">NRLWVSQNSENMSNFCSGIQQQCSHSGMDQLSETAGKVEQKPQKPGKYVCDYCGRACAKPSVLKKHIRSHTGERPYPCIPCGFSFKTKSNLYKHRKSHAHSVKAGTNILSHLPLHSQQQAHSLLPVVPVGGLQMLHSPPSSSTDVSPSSAPSPQSSEGQRCSSREGSVHGPETGGDDIGGPNQLSCHPAAQEKSLEPGVGDSRQEENVQTCLKAIASLKITTEDPH</sequence>
<dbReference type="InterPro" id="IPR013087">
    <property type="entry name" value="Znf_C2H2_type"/>
</dbReference>
<dbReference type="STRING" id="144197.ENSSPAP00000021131"/>
<comment type="subcellular location">
    <subcellularLocation>
        <location evidence="1">Nucleus</location>
    </subcellularLocation>
</comment>
<dbReference type="GO" id="GO:0000978">
    <property type="term" value="F:RNA polymerase II cis-regulatory region sequence-specific DNA binding"/>
    <property type="evidence" value="ECO:0007669"/>
    <property type="project" value="TreeGrafter"/>
</dbReference>
<dbReference type="GO" id="GO:0005634">
    <property type="term" value="C:nucleus"/>
    <property type="evidence" value="ECO:0007669"/>
    <property type="project" value="UniProtKB-SubCell"/>
</dbReference>
<dbReference type="SUPFAM" id="SSF57667">
    <property type="entry name" value="beta-beta-alpha zinc fingers"/>
    <property type="match status" value="1"/>
</dbReference>
<dbReference type="Gene3D" id="3.30.160.60">
    <property type="entry name" value="Classic Zinc Finger"/>
    <property type="match status" value="2"/>
</dbReference>
<dbReference type="PROSITE" id="PS50157">
    <property type="entry name" value="ZINC_FINGER_C2H2_2"/>
    <property type="match status" value="2"/>
</dbReference>
<dbReference type="InterPro" id="IPR051969">
    <property type="entry name" value="Zinc-finger_DNA-bd_regulators"/>
</dbReference>
<keyword evidence="4" id="KW-0677">Repeat</keyword>
<accession>A0A3B5AL27</accession>
<evidence type="ECO:0000256" key="5">
    <source>
        <dbReference type="ARBA" id="ARBA00022771"/>
    </source>
</evidence>
<evidence type="ECO:0000256" key="8">
    <source>
        <dbReference type="ARBA" id="ARBA00023163"/>
    </source>
</evidence>
<dbReference type="SMART" id="SM00355">
    <property type="entry name" value="ZnF_C2H2"/>
    <property type="match status" value="2"/>
</dbReference>
<keyword evidence="8" id="KW-0804">Transcription</keyword>
<dbReference type="GeneTree" id="ENSGT00940000156512"/>
<reference evidence="13" key="1">
    <citation type="submission" date="2023-09" db="UniProtKB">
        <authorList>
            <consortium name="Ensembl"/>
        </authorList>
    </citation>
    <scope>IDENTIFICATION</scope>
</reference>
<organism evidence="13">
    <name type="scientific">Stegastes partitus</name>
    <name type="common">bicolor damselfish</name>
    <dbReference type="NCBI Taxonomy" id="144197"/>
    <lineage>
        <taxon>Eukaryota</taxon>
        <taxon>Metazoa</taxon>
        <taxon>Chordata</taxon>
        <taxon>Craniata</taxon>
        <taxon>Vertebrata</taxon>
        <taxon>Euteleostomi</taxon>
        <taxon>Actinopterygii</taxon>
        <taxon>Neopterygii</taxon>
        <taxon>Teleostei</taxon>
        <taxon>Neoteleostei</taxon>
        <taxon>Acanthomorphata</taxon>
        <taxon>Ovalentaria</taxon>
        <taxon>Pomacentridae</taxon>
        <taxon>Stegastes</taxon>
    </lineage>
</organism>
<dbReference type="GO" id="GO:0008270">
    <property type="term" value="F:zinc ion binding"/>
    <property type="evidence" value="ECO:0007669"/>
    <property type="project" value="UniProtKB-KW"/>
</dbReference>
<feature type="compositionally biased region" description="Low complexity" evidence="11">
    <location>
        <begin position="137"/>
        <end position="156"/>
    </location>
</feature>
<evidence type="ECO:0000256" key="10">
    <source>
        <dbReference type="PROSITE-ProRule" id="PRU00042"/>
    </source>
</evidence>
<evidence type="ECO:0000256" key="4">
    <source>
        <dbReference type="ARBA" id="ARBA00022737"/>
    </source>
</evidence>
<evidence type="ECO:0000256" key="2">
    <source>
        <dbReference type="ARBA" id="ARBA00022553"/>
    </source>
</evidence>
<dbReference type="InterPro" id="IPR036236">
    <property type="entry name" value="Znf_C2H2_sf"/>
</dbReference>
<evidence type="ECO:0000256" key="3">
    <source>
        <dbReference type="ARBA" id="ARBA00022723"/>
    </source>
</evidence>
<keyword evidence="2" id="KW-0597">Phosphoprotein</keyword>
<dbReference type="FunFam" id="3.30.160.60:FF:000033">
    <property type="entry name" value="Immunodeficiency virus type I enhancer binding protein 1"/>
    <property type="match status" value="1"/>
</dbReference>
<evidence type="ECO:0000313" key="13">
    <source>
        <dbReference type="Ensembl" id="ENSSPAP00000021131.1"/>
    </source>
</evidence>
<proteinExistence type="predicted"/>
<evidence type="ECO:0000256" key="9">
    <source>
        <dbReference type="ARBA" id="ARBA00023242"/>
    </source>
</evidence>
<dbReference type="FunFam" id="3.30.160.60:FF:000594">
    <property type="entry name" value="Transcription factor HIVEP2"/>
    <property type="match status" value="1"/>
</dbReference>
<evidence type="ECO:0000256" key="6">
    <source>
        <dbReference type="ARBA" id="ARBA00022833"/>
    </source>
</evidence>
<keyword evidence="7" id="KW-0805">Transcription regulation</keyword>
<dbReference type="AlphaFoldDB" id="A0A3B5AL27"/>
<evidence type="ECO:0000256" key="11">
    <source>
        <dbReference type="SAM" id="MobiDB-lite"/>
    </source>
</evidence>
<keyword evidence="5 10" id="KW-0863">Zinc-finger</keyword>
<dbReference type="PANTHER" id="PTHR45944:SF2">
    <property type="entry name" value="SCHNURRI, ISOFORM F"/>
    <property type="match status" value="1"/>
</dbReference>
<evidence type="ECO:0000256" key="1">
    <source>
        <dbReference type="ARBA" id="ARBA00004123"/>
    </source>
</evidence>
<feature type="region of interest" description="Disordered" evidence="11">
    <location>
        <begin position="134"/>
        <end position="207"/>
    </location>
</feature>
<dbReference type="PROSITE" id="PS00028">
    <property type="entry name" value="ZINC_FINGER_C2H2_1"/>
    <property type="match status" value="2"/>
</dbReference>
<protein>
    <recommendedName>
        <fullName evidence="12">C2H2-type domain-containing protein</fullName>
    </recommendedName>
</protein>
<dbReference type="Ensembl" id="ENSSPAT00000021452.1">
    <property type="protein sequence ID" value="ENSSPAP00000021131.1"/>
    <property type="gene ID" value="ENSSPAG00000015921.1"/>
</dbReference>
<name>A0A3B5AL27_9TELE</name>
<evidence type="ECO:0000259" key="12">
    <source>
        <dbReference type="PROSITE" id="PS50157"/>
    </source>
</evidence>
<keyword evidence="9" id="KW-0539">Nucleus</keyword>
<evidence type="ECO:0000256" key="7">
    <source>
        <dbReference type="ARBA" id="ARBA00023015"/>
    </source>
</evidence>
<dbReference type="GO" id="GO:0000981">
    <property type="term" value="F:DNA-binding transcription factor activity, RNA polymerase II-specific"/>
    <property type="evidence" value="ECO:0007669"/>
    <property type="project" value="TreeGrafter"/>
</dbReference>
<keyword evidence="3" id="KW-0479">Metal-binding</keyword>